<name>A0ABY4D4F9_9BACT</name>
<dbReference type="NCBIfam" id="TIGR04183">
    <property type="entry name" value="Por_Secre_tail"/>
    <property type="match status" value="1"/>
</dbReference>
<dbReference type="Pfam" id="PF17164">
    <property type="entry name" value="DUF5122"/>
    <property type="match status" value="7"/>
</dbReference>
<protein>
    <submittedName>
        <fullName evidence="2">T9SS type A sorting domain-containing protein</fullName>
    </submittedName>
</protein>
<dbReference type="Gene3D" id="2.60.40.10">
    <property type="entry name" value="Immunoglobulins"/>
    <property type="match status" value="2"/>
</dbReference>
<keyword evidence="2" id="KW-0614">Plasmid</keyword>
<geneLocation type="plasmid" evidence="2 3">
    <name>unnamed1</name>
</geneLocation>
<keyword evidence="3" id="KW-1185">Reference proteome</keyword>
<dbReference type="Proteomes" id="UP000831113">
    <property type="component" value="Plasmid unnamed1"/>
</dbReference>
<dbReference type="SUPFAM" id="SSF101898">
    <property type="entry name" value="NHL repeat"/>
    <property type="match status" value="1"/>
</dbReference>
<evidence type="ECO:0000259" key="1">
    <source>
        <dbReference type="Pfam" id="PF18962"/>
    </source>
</evidence>
<organism evidence="2 3">
    <name type="scientific">Hymenobacter tibetensis</name>
    <dbReference type="NCBI Taxonomy" id="497967"/>
    <lineage>
        <taxon>Bacteria</taxon>
        <taxon>Pseudomonadati</taxon>
        <taxon>Bacteroidota</taxon>
        <taxon>Cytophagia</taxon>
        <taxon>Cytophagales</taxon>
        <taxon>Hymenobacteraceae</taxon>
        <taxon>Hymenobacter</taxon>
    </lineage>
</organism>
<gene>
    <name evidence="2" type="ORF">MTX78_23165</name>
</gene>
<dbReference type="InterPro" id="IPR013431">
    <property type="entry name" value="Delta_60_rpt"/>
</dbReference>
<dbReference type="SUPFAM" id="SSF81296">
    <property type="entry name" value="E set domains"/>
    <property type="match status" value="2"/>
</dbReference>
<dbReference type="InterPro" id="IPR014756">
    <property type="entry name" value="Ig_E-set"/>
</dbReference>
<proteinExistence type="predicted"/>
<dbReference type="InterPro" id="IPR013783">
    <property type="entry name" value="Ig-like_fold"/>
</dbReference>
<reference evidence="2 3" key="1">
    <citation type="submission" date="2022-03" db="EMBL/GenBank/DDBJ databases">
        <title>Hymenobactersp. isolated from the air.</title>
        <authorList>
            <person name="Won M."/>
            <person name="Kwon S.-W."/>
        </authorList>
    </citation>
    <scope>NUCLEOTIDE SEQUENCE [LARGE SCALE GENOMIC DNA]</scope>
    <source>
        <strain evidence="2 3">KACC 21982</strain>
        <plasmid evidence="2 3">unnamed1</plasmid>
    </source>
</reference>
<dbReference type="Pfam" id="PF18962">
    <property type="entry name" value="Por_Secre_tail"/>
    <property type="match status" value="1"/>
</dbReference>
<dbReference type="NCBIfam" id="TIGR02608">
    <property type="entry name" value="delta_60_rpt"/>
    <property type="match status" value="6"/>
</dbReference>
<dbReference type="InterPro" id="IPR026444">
    <property type="entry name" value="Secre_tail"/>
</dbReference>
<feature type="domain" description="Secretion system C-terminal sorting" evidence="1">
    <location>
        <begin position="1262"/>
        <end position="1339"/>
    </location>
</feature>
<dbReference type="Gene3D" id="2.80.10.50">
    <property type="match status" value="3"/>
</dbReference>
<accession>A0ABY4D4F9</accession>
<sequence length="1340" mass="139922">MTHRLLLSTCTRLGNAHYLILLWLCWILSMGITLAQTTPTFMVRVTPTGPVSICTGTTRTLTATAVYPAFNPGTGFTGGTVTAMAIDPNTGKTLVAGSFSRYNGVLRNAIVRLNLDGSLDETFLPQSTSTDGTIRVIAVHDGTIPNLAGKIVLGGSFTTYGNATSSYRGIVRLNADGSVDGGFTVGAGFSGPNGNDPGVEALAIHQSTGNVVAGGSFTSFNTTPRNGIVRLSSAGTTDVTFNPPFTSTYNEVVRTLAIDQATGNVLAGGDFENGSTRGIARIRADGSFDPAFNPGGTGFSGGGDISIRSLVVDPNTNDILVGGFFNEYNGTPRKGIVRLSTTGSDTGFSPSTGTGFVSVDKLALQDGKVLALGTFGNSSEVITRFLANGSSDPGFTPSSRFVGTVSEMVVQTDQKVLVGGTFPNRIARLNANGSLNNTDTPLTVTSYVWQNGTSTVSTRDTVAANATGSYTATATLGAGTAVSPAVTVTVKPTPIIPTFPSTTTSAGTDVTLEGTNLGSIRRVYFTSAPAAGQTTPGRCAGTFVVVSSTQLRVTVPDSAITGPLTPTTLCGTLSSPSSFTVLPTVKTFSPLSVAAGSTATVRIFGTGFTRTGTTVRLNSSNLLNVTVISPTELTAQLPATAATGPLTVTTTGGNDTSDNNFVVVNVAAGHIEFTTSQTVTDRAYSGDVVVRSGVTLTVKGYLQVAGRLIVQDGATLVTGTSWGPPPDTRGADAGMVVGGGSFVLAAGATLVIRDPAGISSGSGPFGAIQLSNRLFSPDANYVYRGRVNQATGNGLPSRVRTLEVSLSPRTPNTRLTLTLTSPTSFSQKLLMGDSSTFNVTGQNLTLLSDDRGTALVENIGTGTSLGIVQGSVTVQRYINPAANNANGLRYYGSPVAGAQASVLAVPGQTPQVYDYNQDRPANQQDTVQLITYGFAPIPPATPLAPGKGYQAAIRAATTVNFTGTLNNGTYTPTPLERSGEYYAGWHLVSNPYPSPLDWDRVDSVDRANLDAAIYIYESIGPGKGYYRSYVNGEGTASPLIAMGQAFFVRVKEGRTSGSLTFRNSQRVTNDSIQVSFNRPTARARVRLNGGRGNGCGQQCRTTATSFDPRPGSEYSRATVYAQPGATNRFNPNFDARASELQSRSTVSLSIVDSQGEELSVKALGNLVATTVLPLIFNAIVPAADYVIGLSKAEQDALPADLTPYLRDNVRNRWVPLRDSVYTFGLTAEQILKPIAGRFELRFSRPQVSSTQSPWSKAGDVNVYPNPAHREVNVLVPAIPGALQVHATLRNTLGQVVRQQVNALPAAGTTLRLDVSNLAGGVYILRLQAGAATVTRRVIVE</sequence>
<evidence type="ECO:0000313" key="3">
    <source>
        <dbReference type="Proteomes" id="UP000831113"/>
    </source>
</evidence>
<dbReference type="RefSeq" id="WP_243803063.1">
    <property type="nucleotide sequence ID" value="NZ_CP094670.1"/>
</dbReference>
<dbReference type="EMBL" id="CP094670">
    <property type="protein sequence ID" value="UOG77330.1"/>
    <property type="molecule type" value="Genomic_DNA"/>
</dbReference>
<evidence type="ECO:0000313" key="2">
    <source>
        <dbReference type="EMBL" id="UOG77330.1"/>
    </source>
</evidence>